<sequence>MELLNKRYKLGRVLGQGAMGRVHLAQDVTTNQQVAIKECFAQNNDELIERIKREYELMKSMDHPGVVKAIDFLHFDNKYFIVMEFIEGITLHELIQRGRRTVKFVKQLEIAIKICEAVYFLNKNGIIHRDLKPQNIILDANYNPKILDLGIAKLENVDHSITQTGNIIGTPTYMSPEQIDGKSATNSDVFSTAVILYQFFSWAKQSPFHGHGAISSMTNVVEKKLPPINLKLAYKNYEVRLGKTFAKSMRKDHEKRSKTVENMLTAFKDTLKAIKRKEIINKVITTVGSTLVTGLFILLWVLRGSFMVDNDSPLPNTHFEDGNTFFSQQKYSEAITEYRKAINLGEKSGEIFYNIGLCYSSLEKYQKSIKYYTEALRYWRGEVWENPYSASGHFQRARAYVLTKQFEKALKDLNKTLEILHKMKAFGDLGSANQVKKTAKEIDEELAAAYFLRGVLHYENQKNTATIQDLKKAITLNPSLKKQASEILEKARANLKK</sequence>
<feature type="repeat" description="TPR" evidence="3">
    <location>
        <begin position="315"/>
        <end position="348"/>
    </location>
</feature>
<keyword evidence="8" id="KW-1185">Reference proteome</keyword>
<dbReference type="InterPro" id="IPR045269">
    <property type="entry name" value="Atg1-like"/>
</dbReference>
<feature type="repeat" description="TPR" evidence="3">
    <location>
        <begin position="447"/>
        <end position="480"/>
    </location>
</feature>
<dbReference type="CDD" id="cd14014">
    <property type="entry name" value="STKc_PknB_like"/>
    <property type="match status" value="1"/>
</dbReference>
<keyword evidence="1 4" id="KW-0547">Nucleotide-binding</keyword>
<dbReference type="Gene3D" id="1.25.40.10">
    <property type="entry name" value="Tetratricopeptide repeat domain"/>
    <property type="match status" value="2"/>
</dbReference>
<feature type="repeat" description="TPR" evidence="3">
    <location>
        <begin position="349"/>
        <end position="382"/>
    </location>
</feature>
<organism evidence="7 8">
    <name type="scientific">Uabimicrobium amorphum</name>
    <dbReference type="NCBI Taxonomy" id="2596890"/>
    <lineage>
        <taxon>Bacteria</taxon>
        <taxon>Pseudomonadati</taxon>
        <taxon>Planctomycetota</taxon>
        <taxon>Candidatus Uabimicrobiia</taxon>
        <taxon>Candidatus Uabimicrobiales</taxon>
        <taxon>Candidatus Uabimicrobiaceae</taxon>
        <taxon>Candidatus Uabimicrobium</taxon>
    </lineage>
</organism>
<feature type="transmembrane region" description="Helical" evidence="5">
    <location>
        <begin position="283"/>
        <end position="302"/>
    </location>
</feature>
<reference evidence="7 8" key="1">
    <citation type="submission" date="2019-08" db="EMBL/GenBank/DDBJ databases">
        <title>Complete genome sequence of Candidatus Uab amorphum.</title>
        <authorList>
            <person name="Shiratori T."/>
            <person name="Suzuki S."/>
            <person name="Kakizawa Y."/>
            <person name="Ishida K."/>
        </authorList>
    </citation>
    <scope>NUCLEOTIDE SEQUENCE [LARGE SCALE GENOMIC DNA]</scope>
    <source>
        <strain evidence="7 8">SRT547</strain>
    </source>
</reference>
<dbReference type="KEGG" id="uam:UABAM_01728"/>
<dbReference type="Pfam" id="PF00069">
    <property type="entry name" value="Pkinase"/>
    <property type="match status" value="1"/>
</dbReference>
<keyword evidence="7" id="KW-0808">Transferase</keyword>
<evidence type="ECO:0000256" key="5">
    <source>
        <dbReference type="SAM" id="Phobius"/>
    </source>
</evidence>
<feature type="binding site" evidence="4">
    <location>
        <position position="37"/>
    </location>
    <ligand>
        <name>ATP</name>
        <dbReference type="ChEBI" id="CHEBI:30616"/>
    </ligand>
</feature>
<keyword evidence="5" id="KW-1133">Transmembrane helix</keyword>
<keyword evidence="2 4" id="KW-0067">ATP-binding</keyword>
<evidence type="ECO:0000259" key="6">
    <source>
        <dbReference type="PROSITE" id="PS50011"/>
    </source>
</evidence>
<dbReference type="PANTHER" id="PTHR24348:SF70">
    <property type="entry name" value="PROTEIN KINASE DOMAIN CONTAINING PROTEIN"/>
    <property type="match status" value="1"/>
</dbReference>
<dbReference type="PANTHER" id="PTHR24348">
    <property type="entry name" value="SERINE/THREONINE-PROTEIN KINASE UNC-51-RELATED"/>
    <property type="match status" value="1"/>
</dbReference>
<dbReference type="InterPro" id="IPR019734">
    <property type="entry name" value="TPR_rpt"/>
</dbReference>
<dbReference type="OrthoDB" id="6111975at2"/>
<dbReference type="GO" id="GO:0004674">
    <property type="term" value="F:protein serine/threonine kinase activity"/>
    <property type="evidence" value="ECO:0007669"/>
    <property type="project" value="InterPro"/>
</dbReference>
<dbReference type="Gene3D" id="1.10.510.10">
    <property type="entry name" value="Transferase(Phosphotransferase) domain 1"/>
    <property type="match status" value="1"/>
</dbReference>
<dbReference type="InterPro" id="IPR011990">
    <property type="entry name" value="TPR-like_helical_dom_sf"/>
</dbReference>
<name>A0A5S9F293_UABAM</name>
<dbReference type="InterPro" id="IPR000719">
    <property type="entry name" value="Prot_kinase_dom"/>
</dbReference>
<gene>
    <name evidence="7" type="ORF">UABAM_01728</name>
</gene>
<dbReference type="GO" id="GO:0005737">
    <property type="term" value="C:cytoplasm"/>
    <property type="evidence" value="ECO:0007669"/>
    <property type="project" value="TreeGrafter"/>
</dbReference>
<dbReference type="PROSITE" id="PS50011">
    <property type="entry name" value="PROTEIN_KINASE_DOM"/>
    <property type="match status" value="1"/>
</dbReference>
<accession>A0A5S9F293</accession>
<evidence type="ECO:0000313" key="8">
    <source>
        <dbReference type="Proteomes" id="UP000326354"/>
    </source>
</evidence>
<feature type="domain" description="Protein kinase" evidence="6">
    <location>
        <begin position="8"/>
        <end position="268"/>
    </location>
</feature>
<keyword evidence="5" id="KW-0812">Transmembrane</keyword>
<dbReference type="GO" id="GO:0005524">
    <property type="term" value="F:ATP binding"/>
    <property type="evidence" value="ECO:0007669"/>
    <property type="project" value="UniProtKB-UniRule"/>
</dbReference>
<protein>
    <submittedName>
        <fullName evidence="7">Protein kinase</fullName>
    </submittedName>
</protein>
<evidence type="ECO:0000256" key="1">
    <source>
        <dbReference type="ARBA" id="ARBA00022741"/>
    </source>
</evidence>
<keyword evidence="3" id="KW-0802">TPR repeat</keyword>
<dbReference type="EMBL" id="AP019860">
    <property type="protein sequence ID" value="BBM83376.1"/>
    <property type="molecule type" value="Genomic_DNA"/>
</dbReference>
<dbReference type="InterPro" id="IPR011009">
    <property type="entry name" value="Kinase-like_dom_sf"/>
</dbReference>
<dbReference type="PROSITE" id="PS00107">
    <property type="entry name" value="PROTEIN_KINASE_ATP"/>
    <property type="match status" value="1"/>
</dbReference>
<dbReference type="Pfam" id="PF13414">
    <property type="entry name" value="TPR_11"/>
    <property type="match status" value="1"/>
</dbReference>
<keyword evidence="5" id="KW-0472">Membrane</keyword>
<evidence type="ECO:0000256" key="4">
    <source>
        <dbReference type="PROSITE-ProRule" id="PRU10141"/>
    </source>
</evidence>
<dbReference type="SUPFAM" id="SSF56112">
    <property type="entry name" value="Protein kinase-like (PK-like)"/>
    <property type="match status" value="1"/>
</dbReference>
<proteinExistence type="predicted"/>
<dbReference type="InterPro" id="IPR008271">
    <property type="entry name" value="Ser/Thr_kinase_AS"/>
</dbReference>
<dbReference type="PROSITE" id="PS50005">
    <property type="entry name" value="TPR"/>
    <property type="match status" value="3"/>
</dbReference>
<dbReference type="InterPro" id="IPR017441">
    <property type="entry name" value="Protein_kinase_ATP_BS"/>
</dbReference>
<dbReference type="Pfam" id="PF13181">
    <property type="entry name" value="TPR_8"/>
    <property type="match status" value="1"/>
</dbReference>
<evidence type="ECO:0000256" key="3">
    <source>
        <dbReference type="PROSITE-ProRule" id="PRU00339"/>
    </source>
</evidence>
<dbReference type="SMART" id="SM00028">
    <property type="entry name" value="TPR"/>
    <property type="match status" value="4"/>
</dbReference>
<dbReference type="SUPFAM" id="SSF48452">
    <property type="entry name" value="TPR-like"/>
    <property type="match status" value="1"/>
</dbReference>
<evidence type="ECO:0000256" key="2">
    <source>
        <dbReference type="ARBA" id="ARBA00022840"/>
    </source>
</evidence>
<dbReference type="AlphaFoldDB" id="A0A5S9F293"/>
<dbReference type="SMART" id="SM00220">
    <property type="entry name" value="S_TKc"/>
    <property type="match status" value="1"/>
</dbReference>
<keyword evidence="7" id="KW-0418">Kinase</keyword>
<dbReference type="Proteomes" id="UP000326354">
    <property type="component" value="Chromosome"/>
</dbReference>
<dbReference type="PROSITE" id="PS00108">
    <property type="entry name" value="PROTEIN_KINASE_ST"/>
    <property type="match status" value="1"/>
</dbReference>
<evidence type="ECO:0000313" key="7">
    <source>
        <dbReference type="EMBL" id="BBM83376.1"/>
    </source>
</evidence>
<dbReference type="RefSeq" id="WP_151967577.1">
    <property type="nucleotide sequence ID" value="NZ_AP019860.1"/>
</dbReference>